<proteinExistence type="predicted"/>
<evidence type="ECO:0000313" key="1">
    <source>
        <dbReference type="EMBL" id="GIH06862.1"/>
    </source>
</evidence>
<sequence>MLDGGVKLSLYIGPVIPIPAPKEVIDEVESVTVQTGSGETQGGFEITFRLSRRSMLHTLFLLTGGATIPIVRVVIVATIRGRSEVLMDGVMTNHEVRDSGTGETSLVVKGKDLSVVMDYFQFDGIPYPAMPPVLRALVILAKYAALGVIPMTIPSVVEDIPIPIESIPRHQGTDYAYLKMLAYEVGYVFYLDPGPIPGTSRAYWGPEIRVGAPQPALNLDLDAPHRNVESMSFSFDKERKELPIVWIQEQYSKAPLGIPIPDVTPWSPPLGLIPPLPTKLTNLNEEAKLKPWVALMRGLAYASQHSDSVFGQGSLDVARYGHVLKSRGLVGVRGAGEAFDGLYYVSSVSSTIKRGEFKQSFTLARNGLLSTVPKVPT</sequence>
<accession>A0A8J3QBU5</accession>
<organism evidence="1 2">
    <name type="scientific">Rhizocola hellebori</name>
    <dbReference type="NCBI Taxonomy" id="1392758"/>
    <lineage>
        <taxon>Bacteria</taxon>
        <taxon>Bacillati</taxon>
        <taxon>Actinomycetota</taxon>
        <taxon>Actinomycetes</taxon>
        <taxon>Micromonosporales</taxon>
        <taxon>Micromonosporaceae</taxon>
        <taxon>Rhizocola</taxon>
    </lineage>
</organism>
<reference evidence="1" key="1">
    <citation type="submission" date="2021-01" db="EMBL/GenBank/DDBJ databases">
        <title>Whole genome shotgun sequence of Rhizocola hellebori NBRC 109834.</title>
        <authorList>
            <person name="Komaki H."/>
            <person name="Tamura T."/>
        </authorList>
    </citation>
    <scope>NUCLEOTIDE SEQUENCE</scope>
    <source>
        <strain evidence="1">NBRC 109834</strain>
    </source>
</reference>
<dbReference type="RefSeq" id="WP_203910676.1">
    <property type="nucleotide sequence ID" value="NZ_BONY01000031.1"/>
</dbReference>
<evidence type="ECO:0000313" key="2">
    <source>
        <dbReference type="Proteomes" id="UP000612899"/>
    </source>
</evidence>
<gene>
    <name evidence="1" type="ORF">Rhe02_49290</name>
</gene>
<name>A0A8J3QBU5_9ACTN</name>
<protein>
    <submittedName>
        <fullName evidence="1">Uncharacterized protein</fullName>
    </submittedName>
</protein>
<dbReference type="Proteomes" id="UP000612899">
    <property type="component" value="Unassembled WGS sequence"/>
</dbReference>
<comment type="caution">
    <text evidence="1">The sequence shown here is derived from an EMBL/GenBank/DDBJ whole genome shotgun (WGS) entry which is preliminary data.</text>
</comment>
<dbReference type="EMBL" id="BONY01000031">
    <property type="protein sequence ID" value="GIH06862.1"/>
    <property type="molecule type" value="Genomic_DNA"/>
</dbReference>
<dbReference type="AlphaFoldDB" id="A0A8J3QBU5"/>
<keyword evidence="2" id="KW-1185">Reference proteome</keyword>